<dbReference type="Pfam" id="PF04055">
    <property type="entry name" value="Radical_SAM"/>
    <property type="match status" value="1"/>
</dbReference>
<keyword evidence="3" id="KW-0004">4Fe-4S</keyword>
<keyword evidence="4" id="KW-0808">Transferase</keyword>
<evidence type="ECO:0000259" key="14">
    <source>
        <dbReference type="PROSITE" id="PS51449"/>
    </source>
</evidence>
<evidence type="ECO:0000256" key="5">
    <source>
        <dbReference type="ARBA" id="ARBA00022691"/>
    </source>
</evidence>
<dbReference type="PROSITE" id="PS51918">
    <property type="entry name" value="RADICAL_SAM"/>
    <property type="match status" value="1"/>
</dbReference>
<dbReference type="InterPro" id="IPR005839">
    <property type="entry name" value="Methylthiotransferase"/>
</dbReference>
<accession>A0A388TJJ6</accession>
<dbReference type="SUPFAM" id="SSF102114">
    <property type="entry name" value="Radical SAM enzymes"/>
    <property type="match status" value="1"/>
</dbReference>
<evidence type="ECO:0000256" key="4">
    <source>
        <dbReference type="ARBA" id="ARBA00022679"/>
    </source>
</evidence>
<organism evidence="16 17">
    <name type="scientific">Candidatus Termititenax dinenymphae</name>
    <dbReference type="NCBI Taxonomy" id="2218523"/>
    <lineage>
        <taxon>Bacteria</taxon>
        <taxon>Bacillati</taxon>
        <taxon>Candidatus Margulisiibacteriota</taxon>
        <taxon>Candidatus Termititenacia</taxon>
        <taxon>Candidatus Termititenacales</taxon>
        <taxon>Candidatus Termititenacaceae</taxon>
        <taxon>Candidatus Termititenax</taxon>
    </lineage>
</organism>
<dbReference type="PANTHER" id="PTHR43020:SF2">
    <property type="entry name" value="MITOCHONDRIAL TRNA METHYLTHIOTRANSFERASE CDK5RAP1"/>
    <property type="match status" value="1"/>
</dbReference>
<reference evidence="16 17" key="1">
    <citation type="journal article" date="2019" name="ISME J.">
        <title>Genome analyses of uncultured TG2/ZB3 bacteria in 'Margulisbacteria' specifically attached to ectosymbiotic spirochetes of protists in the termite gut.</title>
        <authorList>
            <person name="Utami Y.D."/>
            <person name="Kuwahara H."/>
            <person name="Igai K."/>
            <person name="Murakami T."/>
            <person name="Sugaya K."/>
            <person name="Morikawa T."/>
            <person name="Nagura Y."/>
            <person name="Yuki M."/>
            <person name="Deevong P."/>
            <person name="Inoue T."/>
            <person name="Kihara K."/>
            <person name="Lo N."/>
            <person name="Yamada A."/>
            <person name="Ohkuma M."/>
            <person name="Hongoh Y."/>
        </authorList>
    </citation>
    <scope>NUCLEOTIDE SEQUENCE [LARGE SCALE GENOMIC DNA]</scope>
    <source>
        <strain evidence="16">RsDinE6-01</strain>
    </source>
</reference>
<dbReference type="InterPro" id="IPR007197">
    <property type="entry name" value="rSAM"/>
</dbReference>
<dbReference type="SFLD" id="SFLDG01082">
    <property type="entry name" value="B12-binding_domain_containing"/>
    <property type="match status" value="1"/>
</dbReference>
<evidence type="ECO:0000256" key="10">
    <source>
        <dbReference type="ARBA" id="ARBA00051425"/>
    </source>
</evidence>
<dbReference type="GO" id="GO:0035597">
    <property type="term" value="F:tRNA-2-methylthio-N(6)-dimethylallyladenosine(37) synthase activity"/>
    <property type="evidence" value="ECO:0007669"/>
    <property type="project" value="UniProtKB-EC"/>
</dbReference>
<dbReference type="Proteomes" id="UP000282196">
    <property type="component" value="Unassembled WGS sequence"/>
</dbReference>
<dbReference type="EMBL" id="BGZP01000002">
    <property type="protein sequence ID" value="GBR77478.1"/>
    <property type="molecule type" value="Genomic_DNA"/>
</dbReference>
<dbReference type="Gene3D" id="3.40.50.12160">
    <property type="entry name" value="Methylthiotransferase, N-terminal domain"/>
    <property type="match status" value="1"/>
</dbReference>
<dbReference type="InterPro" id="IPR038135">
    <property type="entry name" value="Methylthiotransferase_N_sf"/>
</dbReference>
<evidence type="ECO:0000256" key="13">
    <source>
        <dbReference type="ARBA" id="ARBA00081141"/>
    </source>
</evidence>
<evidence type="ECO:0000313" key="17">
    <source>
        <dbReference type="Proteomes" id="UP000282196"/>
    </source>
</evidence>
<comment type="function">
    <text evidence="2">Catalyzes the methylthiolation of N6-(dimethylallyl)adenosine (i(6)A), leading to the formation of 2-methylthio-N6-(dimethylallyl)adenosine (ms(2)i(6)A) at position 37 in tRNAs that read codons beginning with uridine.</text>
</comment>
<dbReference type="InterPro" id="IPR020612">
    <property type="entry name" value="Methylthiotransferase_CS"/>
</dbReference>
<evidence type="ECO:0000256" key="2">
    <source>
        <dbReference type="ARBA" id="ARBA00003234"/>
    </source>
</evidence>
<dbReference type="InterPro" id="IPR013848">
    <property type="entry name" value="Methylthiotransferase_N"/>
</dbReference>
<evidence type="ECO:0000256" key="11">
    <source>
        <dbReference type="ARBA" id="ARBA00068570"/>
    </source>
</evidence>
<evidence type="ECO:0000313" key="16">
    <source>
        <dbReference type="EMBL" id="GBR77478.1"/>
    </source>
</evidence>
<dbReference type="Pfam" id="PF00919">
    <property type="entry name" value="UPF0004"/>
    <property type="match status" value="1"/>
</dbReference>
<evidence type="ECO:0000256" key="1">
    <source>
        <dbReference type="ARBA" id="ARBA00001966"/>
    </source>
</evidence>
<evidence type="ECO:0000256" key="8">
    <source>
        <dbReference type="ARBA" id="ARBA00023014"/>
    </source>
</evidence>
<dbReference type="SMART" id="SM00729">
    <property type="entry name" value="Elp3"/>
    <property type="match status" value="1"/>
</dbReference>
<comment type="cofactor">
    <cofactor evidence="1">
        <name>[4Fe-4S] cluster</name>
        <dbReference type="ChEBI" id="CHEBI:49883"/>
    </cofactor>
</comment>
<dbReference type="GO" id="GO:0046872">
    <property type="term" value="F:metal ion binding"/>
    <property type="evidence" value="ECO:0007669"/>
    <property type="project" value="UniProtKB-KW"/>
</dbReference>
<dbReference type="Gene3D" id="3.30.750.200">
    <property type="match status" value="1"/>
</dbReference>
<dbReference type="FunFam" id="3.40.50.12160:FF:000003">
    <property type="entry name" value="CDK5 regulatory subunit-associated protein 1"/>
    <property type="match status" value="1"/>
</dbReference>
<evidence type="ECO:0000256" key="9">
    <source>
        <dbReference type="ARBA" id="ARBA00033765"/>
    </source>
</evidence>
<keyword evidence="8" id="KW-0411">Iron-sulfur</keyword>
<dbReference type="SFLD" id="SFLDS00029">
    <property type="entry name" value="Radical_SAM"/>
    <property type="match status" value="1"/>
</dbReference>
<dbReference type="PROSITE" id="PS01278">
    <property type="entry name" value="MTTASE_RADICAL"/>
    <property type="match status" value="1"/>
</dbReference>
<dbReference type="GO" id="GO:0051539">
    <property type="term" value="F:4 iron, 4 sulfur cluster binding"/>
    <property type="evidence" value="ECO:0007669"/>
    <property type="project" value="UniProtKB-KW"/>
</dbReference>
<dbReference type="SFLD" id="SFLDG01061">
    <property type="entry name" value="methylthiotransferase"/>
    <property type="match status" value="1"/>
</dbReference>
<dbReference type="NCBIfam" id="TIGR00089">
    <property type="entry name" value="MiaB/RimO family radical SAM methylthiotransferase"/>
    <property type="match status" value="1"/>
</dbReference>
<dbReference type="AlphaFoldDB" id="A0A388TJJ6"/>
<evidence type="ECO:0000259" key="15">
    <source>
        <dbReference type="PROSITE" id="PS51918"/>
    </source>
</evidence>
<name>A0A388TJJ6_9BACT</name>
<comment type="catalytic activity">
    <reaction evidence="10">
        <text>N(6)-dimethylallyladenosine(37) in tRNA + (sulfur carrier)-SH + AH2 + 2 S-adenosyl-L-methionine = 2-methylsulfanyl-N(6)-dimethylallyladenosine(37) in tRNA + (sulfur carrier)-H + 5'-deoxyadenosine + L-methionine + A + S-adenosyl-L-homocysteine + 2 H(+)</text>
        <dbReference type="Rhea" id="RHEA:37067"/>
        <dbReference type="Rhea" id="RHEA-COMP:10375"/>
        <dbReference type="Rhea" id="RHEA-COMP:10376"/>
        <dbReference type="Rhea" id="RHEA-COMP:14737"/>
        <dbReference type="Rhea" id="RHEA-COMP:14739"/>
        <dbReference type="ChEBI" id="CHEBI:13193"/>
        <dbReference type="ChEBI" id="CHEBI:15378"/>
        <dbReference type="ChEBI" id="CHEBI:17319"/>
        <dbReference type="ChEBI" id="CHEBI:17499"/>
        <dbReference type="ChEBI" id="CHEBI:29917"/>
        <dbReference type="ChEBI" id="CHEBI:57844"/>
        <dbReference type="ChEBI" id="CHEBI:57856"/>
        <dbReference type="ChEBI" id="CHEBI:59789"/>
        <dbReference type="ChEBI" id="CHEBI:64428"/>
        <dbReference type="ChEBI" id="CHEBI:74415"/>
        <dbReference type="ChEBI" id="CHEBI:74417"/>
        <dbReference type="EC" id="2.8.4.3"/>
    </reaction>
</comment>
<keyword evidence="7" id="KW-0408">Iron</keyword>
<sequence>MTTYHIITFGCQMNKNDSEYLAGMLEFNGSKPVDDPQAADILILNTCSVREKAERRVYGQLEKFNFLRKKNNPTQKIFLSGCMPAYSQDEIKKQVPFLDGFLSAEEARRYPPRRAAAQEAWVTIMQGCDNYCAYCIVPYVRGRERSRDAEEIVAEINAIDWRQREILFLLGQNVNSYSGKFQNNKISFPELLQIILRECPAVPRISFLTSHPKDMTEELIEVIAENEKIDREIHLPIQHGNDRILKLMNRGYTRQHYLELIAKIRARIPAAKISTDIIVGFPGETEAEFQDTYELVKRSGFFRVNTAGFSARTGTSAAKMEQLPQIVIDERLGRLNSLINSLKPVDK</sequence>
<dbReference type="EC" id="2.8.4.3" evidence="9"/>
<dbReference type="PROSITE" id="PS51449">
    <property type="entry name" value="MTTASE_N"/>
    <property type="match status" value="1"/>
</dbReference>
<gene>
    <name evidence="16" type="primary">miaB</name>
    <name evidence="16" type="ORF">RDn1_137</name>
</gene>
<protein>
    <recommendedName>
        <fullName evidence="11">tRNA-2-methylthio-N(6)-dimethylallyladenosine synthase</fullName>
        <ecNumber evidence="9">2.8.4.3</ecNumber>
    </recommendedName>
    <alternativeName>
        <fullName evidence="13">(Dimethylallyl)adenosine tRNA methylthiotransferase MiaB</fullName>
    </alternativeName>
    <alternativeName>
        <fullName evidence="12">tRNA-i(6)A37 methylthiotransferase</fullName>
    </alternativeName>
</protein>
<dbReference type="FunFam" id="3.80.30.20:FF:000001">
    <property type="entry name" value="tRNA-2-methylthio-N(6)-dimethylallyladenosine synthase 2"/>
    <property type="match status" value="1"/>
</dbReference>
<keyword evidence="5" id="KW-0949">S-adenosyl-L-methionine</keyword>
<feature type="domain" description="Radical SAM core" evidence="15">
    <location>
        <begin position="114"/>
        <end position="346"/>
    </location>
</feature>
<evidence type="ECO:0000256" key="6">
    <source>
        <dbReference type="ARBA" id="ARBA00022723"/>
    </source>
</evidence>
<dbReference type="InterPro" id="IPR006638">
    <property type="entry name" value="Elp3/MiaA/NifB-like_rSAM"/>
</dbReference>
<evidence type="ECO:0000256" key="12">
    <source>
        <dbReference type="ARBA" id="ARBA00080698"/>
    </source>
</evidence>
<comment type="caution">
    <text evidence="16">The sequence shown here is derived from an EMBL/GenBank/DDBJ whole genome shotgun (WGS) entry which is preliminary data.</text>
</comment>
<evidence type="ECO:0000256" key="3">
    <source>
        <dbReference type="ARBA" id="ARBA00022485"/>
    </source>
</evidence>
<dbReference type="PANTHER" id="PTHR43020">
    <property type="entry name" value="CDK5 REGULATORY SUBUNIT-ASSOCIATED PROTEIN 1"/>
    <property type="match status" value="1"/>
</dbReference>
<feature type="domain" description="MTTase N-terminal" evidence="14">
    <location>
        <begin position="2"/>
        <end position="119"/>
    </location>
</feature>
<evidence type="ECO:0000256" key="7">
    <source>
        <dbReference type="ARBA" id="ARBA00023004"/>
    </source>
</evidence>
<dbReference type="Gene3D" id="3.30.750.210">
    <property type="match status" value="1"/>
</dbReference>
<keyword evidence="17" id="KW-1185">Reference proteome</keyword>
<dbReference type="InterPro" id="IPR058240">
    <property type="entry name" value="rSAM_sf"/>
</dbReference>
<proteinExistence type="predicted"/>
<keyword evidence="6" id="KW-0479">Metal-binding</keyword>
<dbReference type="CDD" id="cd01335">
    <property type="entry name" value="Radical_SAM"/>
    <property type="match status" value="1"/>
</dbReference>
<dbReference type="GO" id="GO:0005829">
    <property type="term" value="C:cytosol"/>
    <property type="evidence" value="ECO:0007669"/>
    <property type="project" value="TreeGrafter"/>
</dbReference>